<keyword evidence="4" id="KW-1185">Reference proteome</keyword>
<feature type="transmembrane region" description="Helical" evidence="1">
    <location>
        <begin position="20"/>
        <end position="39"/>
    </location>
</feature>
<dbReference type="AlphaFoldDB" id="A0A3A9XZ64"/>
<gene>
    <name evidence="3" type="ORF">D7044_21035</name>
    <name evidence="2" type="ORF">D7147_13950</name>
</gene>
<reference evidence="4 5" key="1">
    <citation type="submission" date="2018-09" db="EMBL/GenBank/DDBJ databases">
        <title>Micromonospora sp. nov. MS1-9, isolated from a root of Musa sp.</title>
        <authorList>
            <person name="Kuncharoen N."/>
            <person name="Kudo T."/>
            <person name="Ohkuma M."/>
            <person name="Yuki M."/>
            <person name="Tanasupawat S."/>
        </authorList>
    </citation>
    <scope>NUCLEOTIDE SEQUENCE [LARGE SCALE GENOMIC DNA]</scope>
    <source>
        <strain evidence="3 5">MS1-9</strain>
        <strain evidence="2 4">NGC1-4</strain>
    </source>
</reference>
<organism evidence="3 5">
    <name type="scientific">Micromonospora musae</name>
    <dbReference type="NCBI Taxonomy" id="1894970"/>
    <lineage>
        <taxon>Bacteria</taxon>
        <taxon>Bacillati</taxon>
        <taxon>Actinomycetota</taxon>
        <taxon>Actinomycetes</taxon>
        <taxon>Micromonosporales</taxon>
        <taxon>Micromonosporaceae</taxon>
        <taxon>Micromonospora</taxon>
    </lineage>
</organism>
<keyword evidence="1" id="KW-0812">Transmembrane</keyword>
<keyword evidence="1" id="KW-1133">Transmembrane helix</keyword>
<dbReference type="EMBL" id="RAZS01000004">
    <property type="protein sequence ID" value="RKN20008.1"/>
    <property type="molecule type" value="Genomic_DNA"/>
</dbReference>
<protein>
    <submittedName>
        <fullName evidence="3">Uncharacterized protein</fullName>
    </submittedName>
</protein>
<sequence>MAIRSVAAGPRHSATWLSPLLVLLGTIVVAFLLISPIRIGPGDHEKYASCGNALSMDLSPWANAPNSEDKRYYWEMAHRICTTERIDRVAQAVGALSATLLISAVVVVRRQLRSRSASEPER</sequence>
<dbReference type="RefSeq" id="WP_120677511.1">
    <property type="nucleotide sequence ID" value="NZ_RAZS01000004.1"/>
</dbReference>
<accession>A0A3A9XZ64</accession>
<evidence type="ECO:0000313" key="4">
    <source>
        <dbReference type="Proteomes" id="UP000271548"/>
    </source>
</evidence>
<evidence type="ECO:0000256" key="1">
    <source>
        <dbReference type="SAM" id="Phobius"/>
    </source>
</evidence>
<comment type="caution">
    <text evidence="3">The sequence shown here is derived from an EMBL/GenBank/DDBJ whole genome shotgun (WGS) entry which is preliminary data.</text>
</comment>
<dbReference type="Proteomes" id="UP000275865">
    <property type="component" value="Unassembled WGS sequence"/>
</dbReference>
<evidence type="ECO:0000313" key="5">
    <source>
        <dbReference type="Proteomes" id="UP000275865"/>
    </source>
</evidence>
<dbReference type="EMBL" id="RAZT01000010">
    <property type="protein sequence ID" value="RKN30072.1"/>
    <property type="molecule type" value="Genomic_DNA"/>
</dbReference>
<dbReference type="Proteomes" id="UP000271548">
    <property type="component" value="Unassembled WGS sequence"/>
</dbReference>
<evidence type="ECO:0000313" key="3">
    <source>
        <dbReference type="EMBL" id="RKN30072.1"/>
    </source>
</evidence>
<feature type="transmembrane region" description="Helical" evidence="1">
    <location>
        <begin position="89"/>
        <end position="108"/>
    </location>
</feature>
<proteinExistence type="predicted"/>
<dbReference type="OrthoDB" id="3405754at2"/>
<name>A0A3A9XZ64_9ACTN</name>
<keyword evidence="1" id="KW-0472">Membrane</keyword>
<evidence type="ECO:0000313" key="2">
    <source>
        <dbReference type="EMBL" id="RKN20008.1"/>
    </source>
</evidence>